<dbReference type="GO" id="GO:0004106">
    <property type="term" value="F:chorismate mutase activity"/>
    <property type="evidence" value="ECO:0007669"/>
    <property type="project" value="UniProtKB-EC"/>
</dbReference>
<dbReference type="PANTHER" id="PTHR38041">
    <property type="entry name" value="CHORISMATE MUTASE"/>
    <property type="match status" value="1"/>
</dbReference>
<dbReference type="EC" id="5.4.99.5" evidence="2"/>
<protein>
    <recommendedName>
        <fullName evidence="2">chorismate mutase</fullName>
        <ecNumber evidence="2">5.4.99.5</ecNumber>
    </recommendedName>
</protein>
<keyword evidence="7" id="KW-1185">Reference proteome</keyword>
<evidence type="ECO:0000313" key="6">
    <source>
        <dbReference type="EMBL" id="BCK52278.1"/>
    </source>
</evidence>
<accession>A0A7G1KAS1</accession>
<name>A0A7G1KAS1_9NOCA</name>
<dbReference type="InterPro" id="IPR002701">
    <property type="entry name" value="CM_II_prokaryot"/>
</dbReference>
<keyword evidence="3" id="KW-0732">Signal</keyword>
<gene>
    <name evidence="6" type="ORF">NWFMUON74_00500</name>
</gene>
<evidence type="ECO:0000256" key="1">
    <source>
        <dbReference type="ARBA" id="ARBA00004817"/>
    </source>
</evidence>
<dbReference type="PROSITE" id="PS51168">
    <property type="entry name" value="CHORISMATE_MUT_2"/>
    <property type="match status" value="1"/>
</dbReference>
<sequence>MVALRGTVFALAVALSIGVAAAGASPMIGERTLPVAAAEAPDAALDPLVHLMLERLRTADAVAAAKWSTATRTGQPPVIDDPAREAEVYDSMAAAGARLDLPESWVRQVFQGQIEANKLVQRGRHAEWRFRPGAAPVTSPDLTAVRPVIDRVNGEILGELAAARAALSGPACAPRLAAAVAPVVTSGDVDALHAAALARASAALCR</sequence>
<dbReference type="Proteomes" id="UP000516173">
    <property type="component" value="Chromosome"/>
</dbReference>
<organism evidence="6 7">
    <name type="scientific">Nocardia wallacei</name>
    <dbReference type="NCBI Taxonomy" id="480035"/>
    <lineage>
        <taxon>Bacteria</taxon>
        <taxon>Bacillati</taxon>
        <taxon>Actinomycetota</taxon>
        <taxon>Actinomycetes</taxon>
        <taxon>Mycobacteriales</taxon>
        <taxon>Nocardiaceae</taxon>
        <taxon>Nocardia</taxon>
    </lineage>
</organism>
<dbReference type="GeneID" id="80344683"/>
<evidence type="ECO:0000256" key="3">
    <source>
        <dbReference type="ARBA" id="ARBA00022729"/>
    </source>
</evidence>
<dbReference type="InterPro" id="IPR036263">
    <property type="entry name" value="Chorismate_II_sf"/>
</dbReference>
<dbReference type="NCBIfam" id="TIGR01806">
    <property type="entry name" value="CM_mono2"/>
    <property type="match status" value="1"/>
</dbReference>
<comment type="pathway">
    <text evidence="1">Metabolic intermediate biosynthesis; prephenate biosynthesis; prephenate from chorismate: step 1/1.</text>
</comment>
<dbReference type="RefSeq" id="WP_187686025.1">
    <property type="nucleotide sequence ID" value="NZ_AP023396.1"/>
</dbReference>
<dbReference type="UniPathway" id="UPA00120">
    <property type="reaction ID" value="UER00203"/>
</dbReference>
<dbReference type="SMART" id="SM00830">
    <property type="entry name" value="CM_2"/>
    <property type="match status" value="1"/>
</dbReference>
<evidence type="ECO:0000256" key="4">
    <source>
        <dbReference type="ARBA" id="ARBA00023235"/>
    </source>
</evidence>
<feature type="domain" description="Chorismate mutase" evidence="5">
    <location>
        <begin position="27"/>
        <end position="125"/>
    </location>
</feature>
<reference evidence="6 7" key="1">
    <citation type="submission" date="2020-08" db="EMBL/GenBank/DDBJ databases">
        <title>Genome Sequencing of Nocardia wallacei strain FMUON74 and assembly.</title>
        <authorList>
            <person name="Toyokawa M."/>
            <person name="Uesaka K."/>
        </authorList>
    </citation>
    <scope>NUCLEOTIDE SEQUENCE [LARGE SCALE GENOMIC DNA]</scope>
    <source>
        <strain evidence="6 7">FMUON74</strain>
    </source>
</reference>
<evidence type="ECO:0000313" key="7">
    <source>
        <dbReference type="Proteomes" id="UP000516173"/>
    </source>
</evidence>
<dbReference type="InterPro" id="IPR036979">
    <property type="entry name" value="CM_dom_sf"/>
</dbReference>
<dbReference type="InterPro" id="IPR008240">
    <property type="entry name" value="Chorismate_mutase_periplasmic"/>
</dbReference>
<dbReference type="PANTHER" id="PTHR38041:SF2">
    <property type="entry name" value="SECRETED CHORISMATE MUTASE"/>
    <property type="match status" value="1"/>
</dbReference>
<dbReference type="KEGG" id="nwl:NWFMUON74_00500"/>
<evidence type="ECO:0000256" key="2">
    <source>
        <dbReference type="ARBA" id="ARBA00012404"/>
    </source>
</evidence>
<dbReference type="GO" id="GO:0046417">
    <property type="term" value="P:chorismate metabolic process"/>
    <property type="evidence" value="ECO:0007669"/>
    <property type="project" value="InterPro"/>
</dbReference>
<dbReference type="SUPFAM" id="SSF48600">
    <property type="entry name" value="Chorismate mutase II"/>
    <property type="match status" value="1"/>
</dbReference>
<dbReference type="InterPro" id="IPR051331">
    <property type="entry name" value="Chorismate_mutase-related"/>
</dbReference>
<dbReference type="Pfam" id="PF01817">
    <property type="entry name" value="CM_2"/>
    <property type="match status" value="1"/>
</dbReference>
<evidence type="ECO:0000259" key="5">
    <source>
        <dbReference type="PROSITE" id="PS51168"/>
    </source>
</evidence>
<dbReference type="Gene3D" id="1.20.59.10">
    <property type="entry name" value="Chorismate mutase"/>
    <property type="match status" value="1"/>
</dbReference>
<proteinExistence type="predicted"/>
<dbReference type="GO" id="GO:0009697">
    <property type="term" value="P:salicylic acid biosynthetic process"/>
    <property type="evidence" value="ECO:0007669"/>
    <property type="project" value="TreeGrafter"/>
</dbReference>
<dbReference type="AlphaFoldDB" id="A0A7G1KAS1"/>
<keyword evidence="4" id="KW-0413">Isomerase</keyword>
<dbReference type="EMBL" id="AP023396">
    <property type="protein sequence ID" value="BCK52278.1"/>
    <property type="molecule type" value="Genomic_DNA"/>
</dbReference>